<keyword evidence="2" id="KW-1003">Cell membrane</keyword>
<dbReference type="PANTHER" id="PTHR12677:SF24">
    <property type="entry name" value="OS07G0655900 PROTEIN"/>
    <property type="match status" value="1"/>
</dbReference>
<name>A0AAN9KD99_CANGL</name>
<keyword evidence="4 6" id="KW-1133">Transmembrane helix</keyword>
<dbReference type="InterPro" id="IPR015414">
    <property type="entry name" value="TMEM64"/>
</dbReference>
<proteinExistence type="predicted"/>
<dbReference type="AlphaFoldDB" id="A0AAN9KD99"/>
<dbReference type="PANTHER" id="PTHR12677">
    <property type="entry name" value="GOLGI APPARATUS MEMBRANE PROTEIN TVP38-RELATED"/>
    <property type="match status" value="1"/>
</dbReference>
<comment type="subcellular location">
    <subcellularLocation>
        <location evidence="1">Cell membrane</location>
        <topology evidence="1">Multi-pass membrane protein</topology>
    </subcellularLocation>
</comment>
<comment type="caution">
    <text evidence="7">The sequence shown here is derived from an EMBL/GenBank/DDBJ whole genome shotgun (WGS) entry which is preliminary data.</text>
</comment>
<evidence type="ECO:0000256" key="3">
    <source>
        <dbReference type="ARBA" id="ARBA00022692"/>
    </source>
</evidence>
<keyword evidence="5 6" id="KW-0472">Membrane</keyword>
<gene>
    <name evidence="7" type="ORF">VNO77_33168</name>
</gene>
<dbReference type="Proteomes" id="UP001367508">
    <property type="component" value="Unassembled WGS sequence"/>
</dbReference>
<evidence type="ECO:0000256" key="2">
    <source>
        <dbReference type="ARBA" id="ARBA00022475"/>
    </source>
</evidence>
<accession>A0AAN9KD99</accession>
<sequence length="200" mass="22822">MHEVKWIILQLQLAPLHSLNMSTYIQPLTPLCIEEEVLRYWLGMMPVVFAAVYVGSTVKGLSEITNEWNEVSTMQWVFLLLGFGISVTLLVFVTKIAKASNEEAKHTQINNNLGPEMLPLVAGKELDLPELVKIRIDPLREDLEREMIVTVNKHFSLNCASFSTVQVVTSAKFHNYLWTSKFGIDYNNYKRIVYKTNGTT</sequence>
<evidence type="ECO:0000256" key="5">
    <source>
        <dbReference type="ARBA" id="ARBA00023136"/>
    </source>
</evidence>
<keyword evidence="8" id="KW-1185">Reference proteome</keyword>
<dbReference type="EMBL" id="JAYMYQ010000008">
    <property type="protein sequence ID" value="KAK7314641.1"/>
    <property type="molecule type" value="Genomic_DNA"/>
</dbReference>
<feature type="transmembrane region" description="Helical" evidence="6">
    <location>
        <begin position="76"/>
        <end position="97"/>
    </location>
</feature>
<keyword evidence="3 6" id="KW-0812">Transmembrane</keyword>
<evidence type="ECO:0000256" key="6">
    <source>
        <dbReference type="SAM" id="Phobius"/>
    </source>
</evidence>
<evidence type="ECO:0000313" key="8">
    <source>
        <dbReference type="Proteomes" id="UP001367508"/>
    </source>
</evidence>
<protein>
    <submittedName>
        <fullName evidence="7">Uncharacterized protein</fullName>
    </submittedName>
</protein>
<organism evidence="7 8">
    <name type="scientific">Canavalia gladiata</name>
    <name type="common">Sword bean</name>
    <name type="synonym">Dolichos gladiatus</name>
    <dbReference type="NCBI Taxonomy" id="3824"/>
    <lineage>
        <taxon>Eukaryota</taxon>
        <taxon>Viridiplantae</taxon>
        <taxon>Streptophyta</taxon>
        <taxon>Embryophyta</taxon>
        <taxon>Tracheophyta</taxon>
        <taxon>Spermatophyta</taxon>
        <taxon>Magnoliopsida</taxon>
        <taxon>eudicotyledons</taxon>
        <taxon>Gunneridae</taxon>
        <taxon>Pentapetalae</taxon>
        <taxon>rosids</taxon>
        <taxon>fabids</taxon>
        <taxon>Fabales</taxon>
        <taxon>Fabaceae</taxon>
        <taxon>Papilionoideae</taxon>
        <taxon>50 kb inversion clade</taxon>
        <taxon>NPAAA clade</taxon>
        <taxon>indigoferoid/millettioid clade</taxon>
        <taxon>Phaseoleae</taxon>
        <taxon>Canavalia</taxon>
    </lineage>
</organism>
<reference evidence="7 8" key="1">
    <citation type="submission" date="2024-01" db="EMBL/GenBank/DDBJ databases">
        <title>The genomes of 5 underutilized Papilionoideae crops provide insights into root nodulation and disease resistanc.</title>
        <authorList>
            <person name="Jiang F."/>
        </authorList>
    </citation>
    <scope>NUCLEOTIDE SEQUENCE [LARGE SCALE GENOMIC DNA]</scope>
    <source>
        <strain evidence="7">LVBAO_FW01</strain>
        <tissue evidence="7">Leaves</tissue>
    </source>
</reference>
<feature type="transmembrane region" description="Helical" evidence="6">
    <location>
        <begin position="37"/>
        <end position="56"/>
    </location>
</feature>
<dbReference type="GO" id="GO:0005886">
    <property type="term" value="C:plasma membrane"/>
    <property type="evidence" value="ECO:0007669"/>
    <property type="project" value="UniProtKB-SubCell"/>
</dbReference>
<evidence type="ECO:0000256" key="1">
    <source>
        <dbReference type="ARBA" id="ARBA00004651"/>
    </source>
</evidence>
<evidence type="ECO:0000256" key="4">
    <source>
        <dbReference type="ARBA" id="ARBA00022989"/>
    </source>
</evidence>
<evidence type="ECO:0000313" key="7">
    <source>
        <dbReference type="EMBL" id="KAK7314641.1"/>
    </source>
</evidence>